<proteinExistence type="predicted"/>
<name>A0ABW9KNR8_9BACT</name>
<dbReference type="InterPro" id="IPR029044">
    <property type="entry name" value="Nucleotide-diphossugar_trans"/>
</dbReference>
<keyword evidence="3" id="KW-1185">Reference proteome</keyword>
<dbReference type="Proteomes" id="UP001634747">
    <property type="component" value="Unassembled WGS sequence"/>
</dbReference>
<dbReference type="SUPFAM" id="SSF53448">
    <property type="entry name" value="Nucleotide-diphospho-sugar transferases"/>
    <property type="match status" value="1"/>
</dbReference>
<accession>A0ABW9KNR8</accession>
<protein>
    <submittedName>
        <fullName evidence="2">Glycosyltransferase family 2 protein</fullName>
    </submittedName>
</protein>
<dbReference type="PANTHER" id="PTHR22916">
    <property type="entry name" value="GLYCOSYLTRANSFERASE"/>
    <property type="match status" value="1"/>
</dbReference>
<dbReference type="InterPro" id="IPR001173">
    <property type="entry name" value="Glyco_trans_2-like"/>
</dbReference>
<dbReference type="Gene3D" id="3.90.550.10">
    <property type="entry name" value="Spore Coat Polysaccharide Biosynthesis Protein SpsA, Chain A"/>
    <property type="match status" value="1"/>
</dbReference>
<organism evidence="2 3">
    <name type="scientific">Terriglobus aquaticus</name>
    <dbReference type="NCBI Taxonomy" id="940139"/>
    <lineage>
        <taxon>Bacteria</taxon>
        <taxon>Pseudomonadati</taxon>
        <taxon>Acidobacteriota</taxon>
        <taxon>Terriglobia</taxon>
        <taxon>Terriglobales</taxon>
        <taxon>Acidobacteriaceae</taxon>
        <taxon>Terriglobus</taxon>
    </lineage>
</organism>
<sequence length="295" mass="32753">MSDSDARCTQRPVTATVPAVSILMPVWNNEQNLREAIESVRAQTMSSWELLLIDDGSEDSSLRIALDCAEADPDRIRILRHPGGENRGSSASRNLGLRHARGELLAFLDADDVWLPDCLALQMWEMTQRPEAAMVFGAAERWCNPDEPFNEAKARRADWGDNYIPPVVPAGEFLGVLPLGSLLEWYLEDESKVPCICSVLLRTAVARAVGGFDEAFRGLYDDQAFHAKVSLAYPVVAHDACVARYRQHAGSCCAEARADDALQEQGRAAFLTWLARYRRMLVRSLPPLTVEQPQA</sequence>
<dbReference type="Pfam" id="PF00535">
    <property type="entry name" value="Glycos_transf_2"/>
    <property type="match status" value="1"/>
</dbReference>
<reference evidence="2 3" key="1">
    <citation type="submission" date="2024-12" db="EMBL/GenBank/DDBJ databases">
        <authorList>
            <person name="Lee Y."/>
        </authorList>
    </citation>
    <scope>NUCLEOTIDE SEQUENCE [LARGE SCALE GENOMIC DNA]</scope>
    <source>
        <strain evidence="2 3">03SUJ4</strain>
    </source>
</reference>
<dbReference type="CDD" id="cd00761">
    <property type="entry name" value="Glyco_tranf_GTA_type"/>
    <property type="match status" value="1"/>
</dbReference>
<dbReference type="EMBL" id="JBJYXY010000001">
    <property type="protein sequence ID" value="MFN2976808.1"/>
    <property type="molecule type" value="Genomic_DNA"/>
</dbReference>
<gene>
    <name evidence="2" type="ORF">ACK2TP_13645</name>
</gene>
<dbReference type="RefSeq" id="WP_344686746.1">
    <property type="nucleotide sequence ID" value="NZ_BAABBH010000001.1"/>
</dbReference>
<evidence type="ECO:0000313" key="2">
    <source>
        <dbReference type="EMBL" id="MFN2976808.1"/>
    </source>
</evidence>
<evidence type="ECO:0000259" key="1">
    <source>
        <dbReference type="Pfam" id="PF00535"/>
    </source>
</evidence>
<comment type="caution">
    <text evidence="2">The sequence shown here is derived from an EMBL/GenBank/DDBJ whole genome shotgun (WGS) entry which is preliminary data.</text>
</comment>
<feature type="domain" description="Glycosyltransferase 2-like" evidence="1">
    <location>
        <begin position="21"/>
        <end position="139"/>
    </location>
</feature>
<evidence type="ECO:0000313" key="3">
    <source>
        <dbReference type="Proteomes" id="UP001634747"/>
    </source>
</evidence>